<evidence type="ECO:0000256" key="6">
    <source>
        <dbReference type="ARBA" id="ARBA00022771"/>
    </source>
</evidence>
<keyword evidence="9 12" id="KW-0472">Membrane</keyword>
<keyword evidence="7" id="KW-0862">Zinc</keyword>
<feature type="compositionally biased region" description="Acidic residues" evidence="11">
    <location>
        <begin position="652"/>
        <end position="665"/>
    </location>
</feature>
<keyword evidence="6 10" id="KW-0863">Zinc-finger</keyword>
<keyword evidence="4 12" id="KW-0812">Transmembrane</keyword>
<dbReference type="FunFam" id="3.30.40.10:FF:000259">
    <property type="entry name" value="E3 ubiquitin protein ligase RIN2"/>
    <property type="match status" value="1"/>
</dbReference>
<feature type="domain" description="RING-type" evidence="13">
    <location>
        <begin position="419"/>
        <end position="457"/>
    </location>
</feature>
<dbReference type="PROSITE" id="PS51140">
    <property type="entry name" value="CUE"/>
    <property type="match status" value="1"/>
</dbReference>
<feature type="compositionally biased region" description="Low complexity" evidence="11">
    <location>
        <begin position="666"/>
        <end position="676"/>
    </location>
</feature>
<dbReference type="CDD" id="cd14421">
    <property type="entry name" value="CUE_AMFR"/>
    <property type="match status" value="1"/>
</dbReference>
<evidence type="ECO:0000256" key="2">
    <source>
        <dbReference type="ARBA" id="ARBA00004906"/>
    </source>
</evidence>
<dbReference type="AlphaFoldDB" id="A0A922I384"/>
<dbReference type="InterPro" id="IPR013083">
    <property type="entry name" value="Znf_RING/FYVE/PHD"/>
</dbReference>
<evidence type="ECO:0000259" key="14">
    <source>
        <dbReference type="PROSITE" id="PS51140"/>
    </source>
</evidence>
<name>A0A922I384_DERFA</name>
<dbReference type="GO" id="GO:0008270">
    <property type="term" value="F:zinc ion binding"/>
    <property type="evidence" value="ECO:0007669"/>
    <property type="project" value="UniProtKB-KW"/>
</dbReference>
<dbReference type="Pfam" id="PF02845">
    <property type="entry name" value="CUE"/>
    <property type="match status" value="1"/>
</dbReference>
<comment type="pathway">
    <text evidence="2">Protein modification; protein ubiquitination.</text>
</comment>
<feature type="transmembrane region" description="Helical" evidence="12">
    <location>
        <begin position="16"/>
        <end position="35"/>
    </location>
</feature>
<keyword evidence="5" id="KW-0479">Metal-binding</keyword>
<dbReference type="InterPro" id="IPR001841">
    <property type="entry name" value="Znf_RING"/>
</dbReference>
<dbReference type="Pfam" id="PF25563">
    <property type="entry name" value="TPR_SYVN1_N"/>
    <property type="match status" value="1"/>
</dbReference>
<evidence type="ECO:0000256" key="11">
    <source>
        <dbReference type="SAM" id="MobiDB-lite"/>
    </source>
</evidence>
<reference evidence="15" key="2">
    <citation type="journal article" date="2022" name="Res Sq">
        <title>Comparative Genomics Reveals Insights into the Divergent Evolution of Astigmatic Mites and Household Pest Adaptations.</title>
        <authorList>
            <person name="Xiong Q."/>
            <person name="Wan A.T.-Y."/>
            <person name="Liu X.-Y."/>
            <person name="Fung C.S.-H."/>
            <person name="Xiao X."/>
            <person name="Malainual N."/>
            <person name="Hou J."/>
            <person name="Wang L."/>
            <person name="Wang M."/>
            <person name="Yang K."/>
            <person name="Cui Y."/>
            <person name="Leung E."/>
            <person name="Nong W."/>
            <person name="Shin S.-K."/>
            <person name="Au S."/>
            <person name="Jeong K.Y."/>
            <person name="Chew F.T."/>
            <person name="Hui J."/>
            <person name="Leung T.F."/>
            <person name="Tungtrongchitr A."/>
            <person name="Zhong N."/>
            <person name="Liu Z."/>
            <person name="Tsui S."/>
        </authorList>
    </citation>
    <scope>NUCLEOTIDE SEQUENCE</scope>
    <source>
        <strain evidence="15">Derf</strain>
        <tissue evidence="15">Whole organism</tissue>
    </source>
</reference>
<feature type="transmembrane region" description="Helical" evidence="12">
    <location>
        <begin position="264"/>
        <end position="285"/>
    </location>
</feature>
<organism evidence="15 16">
    <name type="scientific">Dermatophagoides farinae</name>
    <name type="common">American house dust mite</name>
    <dbReference type="NCBI Taxonomy" id="6954"/>
    <lineage>
        <taxon>Eukaryota</taxon>
        <taxon>Metazoa</taxon>
        <taxon>Ecdysozoa</taxon>
        <taxon>Arthropoda</taxon>
        <taxon>Chelicerata</taxon>
        <taxon>Arachnida</taxon>
        <taxon>Acari</taxon>
        <taxon>Acariformes</taxon>
        <taxon>Sarcoptiformes</taxon>
        <taxon>Astigmata</taxon>
        <taxon>Psoroptidia</taxon>
        <taxon>Analgoidea</taxon>
        <taxon>Pyroglyphidae</taxon>
        <taxon>Dermatophagoidinae</taxon>
        <taxon>Dermatophagoides</taxon>
    </lineage>
</organism>
<proteinExistence type="predicted"/>
<dbReference type="Gene3D" id="1.10.8.10">
    <property type="entry name" value="DNA helicase RuvA subunit, C-terminal domain"/>
    <property type="match status" value="1"/>
</dbReference>
<feature type="domain" description="CUE" evidence="14">
    <location>
        <begin position="568"/>
        <end position="610"/>
    </location>
</feature>
<dbReference type="GO" id="GO:0000151">
    <property type="term" value="C:ubiquitin ligase complex"/>
    <property type="evidence" value="ECO:0007669"/>
    <property type="project" value="TreeGrafter"/>
</dbReference>
<dbReference type="GO" id="GO:0061630">
    <property type="term" value="F:ubiquitin protein ligase activity"/>
    <property type="evidence" value="ECO:0007669"/>
    <property type="project" value="TreeGrafter"/>
</dbReference>
<feature type="transmembrane region" description="Helical" evidence="12">
    <location>
        <begin position="223"/>
        <end position="243"/>
    </location>
</feature>
<evidence type="ECO:0000313" key="16">
    <source>
        <dbReference type="Proteomes" id="UP000790347"/>
    </source>
</evidence>
<evidence type="ECO:0000259" key="13">
    <source>
        <dbReference type="PROSITE" id="PS50089"/>
    </source>
</evidence>
<dbReference type="InterPro" id="IPR003892">
    <property type="entry name" value="CUE"/>
</dbReference>
<evidence type="ECO:0000256" key="8">
    <source>
        <dbReference type="ARBA" id="ARBA00022989"/>
    </source>
</evidence>
<accession>A0A922I384</accession>
<evidence type="ECO:0000256" key="9">
    <source>
        <dbReference type="ARBA" id="ARBA00023136"/>
    </source>
</evidence>
<gene>
    <name evidence="15" type="ORF">DERF_005326</name>
</gene>
<evidence type="ECO:0000256" key="5">
    <source>
        <dbReference type="ARBA" id="ARBA00022723"/>
    </source>
</evidence>
<keyword evidence="16" id="KW-1185">Reference proteome</keyword>
<dbReference type="GO" id="GO:0070936">
    <property type="term" value="P:protein K48-linked ubiquitination"/>
    <property type="evidence" value="ECO:0007669"/>
    <property type="project" value="TreeGrafter"/>
</dbReference>
<evidence type="ECO:0000256" key="7">
    <source>
        <dbReference type="ARBA" id="ARBA00022833"/>
    </source>
</evidence>
<dbReference type="SUPFAM" id="SSF57850">
    <property type="entry name" value="RING/U-box"/>
    <property type="match status" value="1"/>
</dbReference>
<dbReference type="EMBL" id="ASGP02000002">
    <property type="protein sequence ID" value="KAH9521692.1"/>
    <property type="molecule type" value="Genomic_DNA"/>
</dbReference>
<dbReference type="InterPro" id="IPR057992">
    <property type="entry name" value="TPR_SYVN1_N"/>
</dbReference>
<dbReference type="GO" id="GO:0006511">
    <property type="term" value="P:ubiquitin-dependent protein catabolic process"/>
    <property type="evidence" value="ECO:0007669"/>
    <property type="project" value="TreeGrafter"/>
</dbReference>
<evidence type="ECO:0000256" key="10">
    <source>
        <dbReference type="PROSITE-ProRule" id="PRU00175"/>
    </source>
</evidence>
<dbReference type="SMART" id="SM00546">
    <property type="entry name" value="CUE"/>
    <property type="match status" value="1"/>
</dbReference>
<evidence type="ECO:0000256" key="1">
    <source>
        <dbReference type="ARBA" id="ARBA00004141"/>
    </source>
</evidence>
<dbReference type="CDD" id="cd16455">
    <property type="entry name" value="RING-H2_AMFR"/>
    <property type="match status" value="1"/>
</dbReference>
<feature type="region of interest" description="Disordered" evidence="11">
    <location>
        <begin position="647"/>
        <end position="676"/>
    </location>
</feature>
<sequence length="676" mass="77186">MPNFLDAPEILPLPSLQTYASISFLLLSCAIYYAFQVSSEPDWKLNEFLFIQSAVDNNNNSNNTHHHTDSNVVNGNIIVSNTTTTNIIITNDGIKDHLNQNNGTIELSYGTTANNYTLRNAFIESLFRYPNDSITLNELLKNQRFVTLLNVTYIMIHEPLCVWTLINMSYCLLILFGKLIQKLVFGDLRASEQQLLRDKFWNFLLYKFIFVFSVINVQYMDELILWCAWFSVLGFMFLLTNLCKERYSFLANTPTISRFEHIKLLTLLVSILMSTLPLFIIGVIVGNHTSLSIGAFLICEVSIISLRSLQCLILYIIHLCDLRRDSIWEKRTAIIYYIELIFDLSVLSIDFCHHIHMLSSGNIILSVSSVVILIQLRSIFTDIIRRLKKHRNYLQVLNLMEENFPTATRDELTDENNDCAICWDRMENARRLPCGHFFHTACLRSWLEQDTSCPTCRHSLRQRDQNRSSSTAIDGRSGGTMAGVGVGGNVQNIAGGTGFEDLANIANLAGLRPGNTRFFHFDGSRYATWLPSFSVEVTRPNIMDININASVTRNEQAFPDYLQQPQQQIDYMGQQVLEWFPQFSLTSILDDLRNTRSVELTIENILDGRLRPITSTTNTTNNLSSTAQLNSQMNQNNNLENNILSENRQNVEESESDDDDDDDLIEIINNDGDNNN</sequence>
<comment type="caution">
    <text evidence="15">The sequence shown here is derived from an EMBL/GenBank/DDBJ whole genome shotgun (WGS) entry which is preliminary data.</text>
</comment>
<reference evidence="15" key="1">
    <citation type="submission" date="2013-05" db="EMBL/GenBank/DDBJ databases">
        <authorList>
            <person name="Yim A.K.Y."/>
            <person name="Chan T.F."/>
            <person name="Ji K.M."/>
            <person name="Liu X.Y."/>
            <person name="Zhou J.W."/>
            <person name="Li R.Q."/>
            <person name="Yang K.Y."/>
            <person name="Li J."/>
            <person name="Li M."/>
            <person name="Law P.T.W."/>
            <person name="Wu Y.L."/>
            <person name="Cai Z.L."/>
            <person name="Qin H."/>
            <person name="Bao Y."/>
            <person name="Leung R.K.K."/>
            <person name="Ng P.K.S."/>
            <person name="Zou J."/>
            <person name="Zhong X.J."/>
            <person name="Ran P.X."/>
            <person name="Zhong N.S."/>
            <person name="Liu Z.G."/>
            <person name="Tsui S.K.W."/>
        </authorList>
    </citation>
    <scope>NUCLEOTIDE SEQUENCE</scope>
    <source>
        <strain evidence="15">Derf</strain>
        <tissue evidence="15">Whole organism</tissue>
    </source>
</reference>
<dbReference type="GO" id="GO:0005829">
    <property type="term" value="C:cytosol"/>
    <property type="evidence" value="ECO:0007669"/>
    <property type="project" value="TreeGrafter"/>
</dbReference>
<dbReference type="GO" id="GO:0016020">
    <property type="term" value="C:membrane"/>
    <property type="evidence" value="ECO:0007669"/>
    <property type="project" value="UniProtKB-SubCell"/>
</dbReference>
<keyword evidence="3" id="KW-0808">Transferase</keyword>
<keyword evidence="8 12" id="KW-1133">Transmembrane helix</keyword>
<dbReference type="PANTHER" id="PTHR15067">
    <property type="entry name" value="E3 UBIQUITIN-PROTEIN LIGASE RNF8"/>
    <property type="match status" value="1"/>
</dbReference>
<protein>
    <submittedName>
        <fullName evidence="15">Uncharacterized protein</fullName>
    </submittedName>
</protein>
<feature type="transmembrane region" description="Helical" evidence="12">
    <location>
        <begin position="200"/>
        <end position="217"/>
    </location>
</feature>
<dbReference type="PANTHER" id="PTHR15067:SF5">
    <property type="entry name" value="E3 UBIQUITIN-PROTEIN LIGASE AMFR"/>
    <property type="match status" value="1"/>
</dbReference>
<evidence type="ECO:0000313" key="15">
    <source>
        <dbReference type="EMBL" id="KAH9521692.1"/>
    </source>
</evidence>
<evidence type="ECO:0000256" key="12">
    <source>
        <dbReference type="SAM" id="Phobius"/>
    </source>
</evidence>
<dbReference type="GO" id="GO:0030968">
    <property type="term" value="P:endoplasmic reticulum unfolded protein response"/>
    <property type="evidence" value="ECO:0007669"/>
    <property type="project" value="TreeGrafter"/>
</dbReference>
<dbReference type="Gene3D" id="3.30.40.10">
    <property type="entry name" value="Zinc/RING finger domain, C3HC4 (zinc finger)"/>
    <property type="match status" value="1"/>
</dbReference>
<dbReference type="Pfam" id="PF13639">
    <property type="entry name" value="zf-RING_2"/>
    <property type="match status" value="1"/>
</dbReference>
<dbReference type="PROSITE" id="PS50089">
    <property type="entry name" value="ZF_RING_2"/>
    <property type="match status" value="1"/>
</dbReference>
<evidence type="ECO:0000256" key="4">
    <source>
        <dbReference type="ARBA" id="ARBA00022692"/>
    </source>
</evidence>
<dbReference type="GO" id="GO:0005783">
    <property type="term" value="C:endoplasmic reticulum"/>
    <property type="evidence" value="ECO:0007669"/>
    <property type="project" value="TreeGrafter"/>
</dbReference>
<comment type="subcellular location">
    <subcellularLocation>
        <location evidence="1">Membrane</location>
        <topology evidence="1">Multi-pass membrane protein</topology>
    </subcellularLocation>
</comment>
<dbReference type="SMART" id="SM00184">
    <property type="entry name" value="RING"/>
    <property type="match status" value="1"/>
</dbReference>
<dbReference type="Proteomes" id="UP000790347">
    <property type="component" value="Unassembled WGS sequence"/>
</dbReference>
<evidence type="ECO:0000256" key="3">
    <source>
        <dbReference type="ARBA" id="ARBA00022679"/>
    </source>
</evidence>
<dbReference type="GO" id="GO:0043130">
    <property type="term" value="F:ubiquitin binding"/>
    <property type="evidence" value="ECO:0007669"/>
    <property type="project" value="InterPro"/>
</dbReference>